<feature type="compositionally biased region" description="Polar residues" evidence="1">
    <location>
        <begin position="53"/>
        <end position="76"/>
    </location>
</feature>
<protein>
    <submittedName>
        <fullName evidence="3">Gigaxonin</fullName>
    </submittedName>
</protein>
<keyword evidence="2" id="KW-0812">Transmembrane</keyword>
<evidence type="ECO:0000256" key="2">
    <source>
        <dbReference type="SAM" id="Phobius"/>
    </source>
</evidence>
<feature type="compositionally biased region" description="Polar residues" evidence="1">
    <location>
        <begin position="102"/>
        <end position="122"/>
    </location>
</feature>
<accession>A0A0A9YG43</accession>
<gene>
    <name evidence="3" type="primary">GAN</name>
    <name evidence="3" type="ORF">CM83_98711</name>
</gene>
<evidence type="ECO:0000313" key="4">
    <source>
        <dbReference type="EMBL" id="JAG64991.1"/>
    </source>
</evidence>
<dbReference type="EMBL" id="GBRD01000830">
    <property type="protein sequence ID" value="JAG64991.1"/>
    <property type="molecule type" value="Transcribed_RNA"/>
</dbReference>
<dbReference type="AlphaFoldDB" id="A0A0A9YG43"/>
<organism evidence="3">
    <name type="scientific">Lygus hesperus</name>
    <name type="common">Western plant bug</name>
    <dbReference type="NCBI Taxonomy" id="30085"/>
    <lineage>
        <taxon>Eukaryota</taxon>
        <taxon>Metazoa</taxon>
        <taxon>Ecdysozoa</taxon>
        <taxon>Arthropoda</taxon>
        <taxon>Hexapoda</taxon>
        <taxon>Insecta</taxon>
        <taxon>Pterygota</taxon>
        <taxon>Neoptera</taxon>
        <taxon>Paraneoptera</taxon>
        <taxon>Hemiptera</taxon>
        <taxon>Heteroptera</taxon>
        <taxon>Panheteroptera</taxon>
        <taxon>Cimicomorpha</taxon>
        <taxon>Miridae</taxon>
        <taxon>Mirini</taxon>
        <taxon>Lygus</taxon>
    </lineage>
</organism>
<reference evidence="3" key="2">
    <citation type="submission" date="2014-07" db="EMBL/GenBank/DDBJ databases">
        <authorList>
            <person name="Hull J."/>
        </authorList>
    </citation>
    <scope>NUCLEOTIDE SEQUENCE</scope>
</reference>
<feature type="transmembrane region" description="Helical" evidence="2">
    <location>
        <begin position="252"/>
        <end position="270"/>
    </location>
</feature>
<feature type="region of interest" description="Disordered" evidence="1">
    <location>
        <begin position="24"/>
        <end position="129"/>
    </location>
</feature>
<feature type="compositionally biased region" description="Basic and acidic residues" evidence="1">
    <location>
        <begin position="80"/>
        <end position="91"/>
    </location>
</feature>
<evidence type="ECO:0000256" key="1">
    <source>
        <dbReference type="SAM" id="MobiDB-lite"/>
    </source>
</evidence>
<dbReference type="EMBL" id="GBHO01012475">
    <property type="protein sequence ID" value="JAG31129.1"/>
    <property type="molecule type" value="Transcribed_RNA"/>
</dbReference>
<name>A0A0A9YG43_LYGHE</name>
<reference evidence="4" key="3">
    <citation type="submission" date="2014-09" db="EMBL/GenBank/DDBJ databases">
        <authorList>
            <person name="Magalhaes I.L.F."/>
            <person name="Oliveira U."/>
            <person name="Santos F.R."/>
            <person name="Vidigal T.H.D.A."/>
            <person name="Brescovit A.D."/>
            <person name="Santos A.J."/>
        </authorList>
    </citation>
    <scope>NUCLEOTIDE SEQUENCE</scope>
</reference>
<proteinExistence type="predicted"/>
<evidence type="ECO:0000313" key="3">
    <source>
        <dbReference type="EMBL" id="JAG31129.1"/>
    </source>
</evidence>
<sequence length="301" mass="34328">MEHSKSYVHKTIRKSKSKIMRVKSLETDEAKDGSCAVVTPRIYGKKELHRSKNVGSSVESSRATTNSRPNTRNLEGSTDPDIRPVLKELDRSTIVGSCEVNEISQSTNSRPKSQNSEGSTDPSVGPMRDESYEFNYELHEIVPSRYMSSVTELQTSGDERNILAMPVHLKQGGINKNYQTKDDVKMQRNLKERSYIVQKENYIFSKQVRLPQDIIQEGVSRIESMNQYKSKIPSAVEVVDNLKTIRASTICFFLLVLIVPLTACIWTFFVKPIARTSPRKNVSLLRCFLEYLYDAMLDIYQ</sequence>
<reference evidence="3" key="1">
    <citation type="journal article" date="2014" name="PLoS ONE">
        <title>Transcriptome-Based Identification of ABC Transporters in the Western Tarnished Plant Bug Lygus hesperus.</title>
        <authorList>
            <person name="Hull J.J."/>
            <person name="Chaney K."/>
            <person name="Geib S.M."/>
            <person name="Fabrick J.A."/>
            <person name="Brent C.S."/>
            <person name="Walsh D."/>
            <person name="Lavine L.C."/>
        </authorList>
    </citation>
    <scope>NUCLEOTIDE SEQUENCE</scope>
</reference>
<keyword evidence="2" id="KW-1133">Transmembrane helix</keyword>
<keyword evidence="2" id="KW-0472">Membrane</keyword>